<feature type="compositionally biased region" description="Basic and acidic residues" evidence="1">
    <location>
        <begin position="87"/>
        <end position="107"/>
    </location>
</feature>
<evidence type="ECO:0000313" key="3">
    <source>
        <dbReference type="Proteomes" id="UP000023152"/>
    </source>
</evidence>
<dbReference type="AlphaFoldDB" id="X6NIC8"/>
<feature type="compositionally biased region" description="Polar residues" evidence="1">
    <location>
        <begin position="196"/>
        <end position="208"/>
    </location>
</feature>
<feature type="region of interest" description="Disordered" evidence="1">
    <location>
        <begin position="135"/>
        <end position="175"/>
    </location>
</feature>
<feature type="region of interest" description="Disordered" evidence="1">
    <location>
        <begin position="1"/>
        <end position="38"/>
    </location>
</feature>
<feature type="compositionally biased region" description="Basic residues" evidence="1">
    <location>
        <begin position="1"/>
        <end position="15"/>
    </location>
</feature>
<dbReference type="EMBL" id="ASPP01008742">
    <property type="protein sequence ID" value="ETO25107.1"/>
    <property type="molecule type" value="Genomic_DNA"/>
</dbReference>
<sequence>MLKQMKKRRTAKKHLTGSNSTGRLTLKASHSYHAQTQVQPTTAKMLEEARKLKRRKSIEHLNSLSVIRQKKDAFEKRAKMAYQTRSIPEEHSTHVHVHEKPSVDKPHHSGSSTNSISSLVSSVITLRTDYSRSISNGSARFSTGDSPQQQQNSPSKDVPRPRRSSVRQLQETQTASKRIKNLKRFEQMQQKAFEQYNVGNADSSANDTPSRRSRHTTIANTDEFKRKQSVPILPVQVDICRALADYQLDNAGTTTGSITSISNSSGNTGYESMSDNATTTSDDGQF</sequence>
<reference evidence="2 3" key="1">
    <citation type="journal article" date="2013" name="Curr. Biol.">
        <title>The Genome of the Foraminiferan Reticulomyxa filosa.</title>
        <authorList>
            <person name="Glockner G."/>
            <person name="Hulsmann N."/>
            <person name="Schleicher M."/>
            <person name="Noegel A.A."/>
            <person name="Eichinger L."/>
            <person name="Gallinger C."/>
            <person name="Pawlowski J."/>
            <person name="Sierra R."/>
            <person name="Euteneuer U."/>
            <person name="Pillet L."/>
            <person name="Moustafa A."/>
            <person name="Platzer M."/>
            <person name="Groth M."/>
            <person name="Szafranski K."/>
            <person name="Schliwa M."/>
        </authorList>
    </citation>
    <scope>NUCLEOTIDE SEQUENCE [LARGE SCALE GENOMIC DNA]</scope>
</reference>
<feature type="compositionally biased region" description="Polar residues" evidence="1">
    <location>
        <begin position="166"/>
        <end position="175"/>
    </location>
</feature>
<evidence type="ECO:0000313" key="2">
    <source>
        <dbReference type="EMBL" id="ETO25107.1"/>
    </source>
</evidence>
<organism evidence="2 3">
    <name type="scientific">Reticulomyxa filosa</name>
    <dbReference type="NCBI Taxonomy" id="46433"/>
    <lineage>
        <taxon>Eukaryota</taxon>
        <taxon>Sar</taxon>
        <taxon>Rhizaria</taxon>
        <taxon>Retaria</taxon>
        <taxon>Foraminifera</taxon>
        <taxon>Monothalamids</taxon>
        <taxon>Reticulomyxidae</taxon>
        <taxon>Reticulomyxa</taxon>
    </lineage>
</organism>
<evidence type="ECO:0000256" key="1">
    <source>
        <dbReference type="SAM" id="MobiDB-lite"/>
    </source>
</evidence>
<feature type="compositionally biased region" description="Polar residues" evidence="1">
    <location>
        <begin position="135"/>
        <end position="155"/>
    </location>
</feature>
<protein>
    <submittedName>
        <fullName evidence="2">Uncharacterized protein</fullName>
    </submittedName>
</protein>
<feature type="region of interest" description="Disordered" evidence="1">
    <location>
        <begin position="196"/>
        <end position="215"/>
    </location>
</feature>
<name>X6NIC8_RETFI</name>
<proteinExistence type="predicted"/>
<keyword evidence="3" id="KW-1185">Reference proteome</keyword>
<accession>X6NIC8</accession>
<dbReference type="Proteomes" id="UP000023152">
    <property type="component" value="Unassembled WGS sequence"/>
</dbReference>
<feature type="region of interest" description="Disordered" evidence="1">
    <location>
        <begin position="255"/>
        <end position="286"/>
    </location>
</feature>
<gene>
    <name evidence="2" type="ORF">RFI_12038</name>
</gene>
<feature type="compositionally biased region" description="Polar residues" evidence="1">
    <location>
        <begin position="270"/>
        <end position="286"/>
    </location>
</feature>
<feature type="compositionally biased region" description="Low complexity" evidence="1">
    <location>
        <begin position="255"/>
        <end position="269"/>
    </location>
</feature>
<feature type="region of interest" description="Disordered" evidence="1">
    <location>
        <begin position="84"/>
        <end position="116"/>
    </location>
</feature>
<comment type="caution">
    <text evidence="2">The sequence shown here is derived from an EMBL/GenBank/DDBJ whole genome shotgun (WGS) entry which is preliminary data.</text>
</comment>